<evidence type="ECO:0000256" key="1">
    <source>
        <dbReference type="ARBA" id="ARBA00000901"/>
    </source>
</evidence>
<organism evidence="11 12">
    <name type="scientific">Buchnera aphidicola</name>
    <name type="common">Cinara cuneomaculata</name>
    <dbReference type="NCBI Taxonomy" id="1660040"/>
    <lineage>
        <taxon>Bacteria</taxon>
        <taxon>Pseudomonadati</taxon>
        <taxon>Pseudomonadota</taxon>
        <taxon>Gammaproteobacteria</taxon>
        <taxon>Enterobacterales</taxon>
        <taxon>Erwiniaceae</taxon>
        <taxon>Buchnera</taxon>
    </lineage>
</organism>
<dbReference type="RefSeq" id="WP_154027126.1">
    <property type="nucleotide sequence ID" value="NZ_LR217695.1"/>
</dbReference>
<comment type="catalytic activity">
    <reaction evidence="1 9">
        <text>1-(5-phospho-beta-D-ribosyl)-5-[(5-phospho-beta-D-ribosylamino)methylideneamino]imidazole-4-carboxamide = 5-[(5-phospho-1-deoxy-D-ribulos-1-ylimino)methylamino]-1-(5-phospho-beta-D-ribosyl)imidazole-4-carboxamide</text>
        <dbReference type="Rhea" id="RHEA:15469"/>
        <dbReference type="ChEBI" id="CHEBI:58435"/>
        <dbReference type="ChEBI" id="CHEBI:58525"/>
        <dbReference type="EC" id="5.3.1.16"/>
    </reaction>
</comment>
<evidence type="ECO:0000256" key="10">
    <source>
        <dbReference type="RuleBase" id="RU003657"/>
    </source>
</evidence>
<sequence>MIIPSLDFIQGKTVRLYQGNYNCKTRYNINIFEQIDEYICHGATHIHLVDLDGCSNPLDRQKNILKIVSNYKNITFQVGGGIRTHDDIKSLLDVGVNKIVIGTVAILYPNKFKRWLSKYGGDKLILAVDIKVNNKNENKIAINGWKVITQSNIEDIVSMFVPYGLKNILCTDILRDGTFLGPNVELYKHLKKQFPNIILQSSGGVCSIADICSLQEHNVEHVIIGRALLEKKFTFLEARQCWQKELSLV</sequence>
<dbReference type="GO" id="GO:0005737">
    <property type="term" value="C:cytoplasm"/>
    <property type="evidence" value="ECO:0007669"/>
    <property type="project" value="UniProtKB-SubCell"/>
</dbReference>
<dbReference type="EMBL" id="LR217695">
    <property type="protein sequence ID" value="VFP78054.1"/>
    <property type="molecule type" value="Genomic_DNA"/>
</dbReference>
<dbReference type="GO" id="GO:0003949">
    <property type="term" value="F:1-(5-phosphoribosyl)-5-[(5-phosphoribosylamino)methylideneamino]imidazole-4-carboxamide isomerase activity"/>
    <property type="evidence" value="ECO:0007669"/>
    <property type="project" value="UniProtKB-UniRule"/>
</dbReference>
<evidence type="ECO:0000256" key="8">
    <source>
        <dbReference type="ARBA" id="ARBA00023235"/>
    </source>
</evidence>
<protein>
    <recommendedName>
        <fullName evidence="9">1-(5-phosphoribosyl)-5-[(5-phosphoribosylamino)methylideneamino] imidazole-4-carboxamide isomerase</fullName>
        <ecNumber evidence="9">5.3.1.16</ecNumber>
    </recommendedName>
    <alternativeName>
        <fullName evidence="9">Phosphoribosylformimino-5-aminoimidazole carboxamide ribotide isomerase</fullName>
    </alternativeName>
</protein>
<reference evidence="11 12" key="1">
    <citation type="submission" date="2019-02" db="EMBL/GenBank/DDBJ databases">
        <authorList>
            <person name="Manzano-Marin A."/>
            <person name="Manzano-Marin A."/>
        </authorList>
    </citation>
    <scope>NUCLEOTIDE SEQUENCE [LARGE SCALE GENOMIC DNA]</scope>
    <source>
        <strain evidence="11 12">BuCicuneomaculata</strain>
    </source>
</reference>
<evidence type="ECO:0000256" key="2">
    <source>
        <dbReference type="ARBA" id="ARBA00004496"/>
    </source>
</evidence>
<keyword evidence="7 9" id="KW-0368">Histidine biosynthesis</keyword>
<keyword evidence="8 9" id="KW-0413">Isomerase</keyword>
<proteinExistence type="inferred from homology"/>
<feature type="active site" description="Proton acceptor" evidence="9">
    <location>
        <position position="7"/>
    </location>
</feature>
<dbReference type="CDD" id="cd04732">
    <property type="entry name" value="HisA"/>
    <property type="match status" value="1"/>
</dbReference>
<keyword evidence="5 9" id="KW-0963">Cytoplasm</keyword>
<comment type="similarity">
    <text evidence="4 9 10">Belongs to the HisA/HisF family.</text>
</comment>
<accession>A0A451CXL0</accession>
<dbReference type="PANTHER" id="PTHR43090:SF2">
    <property type="entry name" value="1-(5-PHOSPHORIBOSYL)-5-[(5-PHOSPHORIBOSYLAMINO)METHYLIDENEAMINO] IMIDAZOLE-4-CARBOXAMIDE ISOMERASE"/>
    <property type="match status" value="1"/>
</dbReference>
<dbReference type="EC" id="5.3.1.16" evidence="9"/>
<dbReference type="Pfam" id="PF00977">
    <property type="entry name" value="His_biosynth"/>
    <property type="match status" value="1"/>
</dbReference>
<evidence type="ECO:0000256" key="7">
    <source>
        <dbReference type="ARBA" id="ARBA00023102"/>
    </source>
</evidence>
<dbReference type="AlphaFoldDB" id="A0A451CXL0"/>
<evidence type="ECO:0000313" key="11">
    <source>
        <dbReference type="EMBL" id="VFP78054.1"/>
    </source>
</evidence>
<dbReference type="UniPathway" id="UPA00031">
    <property type="reaction ID" value="UER00009"/>
</dbReference>
<evidence type="ECO:0000256" key="9">
    <source>
        <dbReference type="HAMAP-Rule" id="MF_01014"/>
    </source>
</evidence>
<evidence type="ECO:0000256" key="3">
    <source>
        <dbReference type="ARBA" id="ARBA00005133"/>
    </source>
</evidence>
<dbReference type="SUPFAM" id="SSF51366">
    <property type="entry name" value="Ribulose-phoshate binding barrel"/>
    <property type="match status" value="1"/>
</dbReference>
<keyword evidence="6 9" id="KW-0028">Amino-acid biosynthesis</keyword>
<dbReference type="PANTHER" id="PTHR43090">
    <property type="entry name" value="1-(5-PHOSPHORIBOSYL)-5-[(5-PHOSPHORIBOSYLAMINO)METHYLIDENEAMINO] IMIDAZOLE-4-CARBOXAMIDE ISOMERASE"/>
    <property type="match status" value="1"/>
</dbReference>
<dbReference type="FunFam" id="3.20.20.70:FF:000009">
    <property type="entry name" value="1-(5-phosphoribosyl)-5-[(5-phosphoribosylamino)methylideneamino] imidazole-4-carboxamide isomerase"/>
    <property type="match status" value="1"/>
</dbReference>
<evidence type="ECO:0000313" key="12">
    <source>
        <dbReference type="Proteomes" id="UP000294404"/>
    </source>
</evidence>
<dbReference type="OrthoDB" id="9807749at2"/>
<feature type="active site" description="Proton donor" evidence="9">
    <location>
        <position position="129"/>
    </location>
</feature>
<dbReference type="HAMAP" id="MF_01014">
    <property type="entry name" value="HisA"/>
    <property type="match status" value="1"/>
</dbReference>
<dbReference type="InterPro" id="IPR044524">
    <property type="entry name" value="Isoase_HisA-like"/>
</dbReference>
<dbReference type="GO" id="GO:0000105">
    <property type="term" value="P:L-histidine biosynthetic process"/>
    <property type="evidence" value="ECO:0007669"/>
    <property type="project" value="UniProtKB-UniRule"/>
</dbReference>
<dbReference type="InterPro" id="IPR023016">
    <property type="entry name" value="HisA/PriA"/>
</dbReference>
<name>A0A451CXL0_9GAMM</name>
<dbReference type="Gene3D" id="3.20.20.70">
    <property type="entry name" value="Aldolase class I"/>
    <property type="match status" value="1"/>
</dbReference>
<gene>
    <name evidence="9 11" type="primary">hisA</name>
    <name evidence="11" type="ORF">BUCICUMA2628_074</name>
</gene>
<comment type="pathway">
    <text evidence="3 9">Amino-acid biosynthesis; L-histidine biosynthesis; L-histidine from 5-phospho-alpha-D-ribose 1-diphosphate: step 4/9.</text>
</comment>
<dbReference type="GO" id="GO:0000162">
    <property type="term" value="P:L-tryptophan biosynthetic process"/>
    <property type="evidence" value="ECO:0007669"/>
    <property type="project" value="TreeGrafter"/>
</dbReference>
<dbReference type="Proteomes" id="UP000294404">
    <property type="component" value="Chromosome"/>
</dbReference>
<evidence type="ECO:0000256" key="5">
    <source>
        <dbReference type="ARBA" id="ARBA00022490"/>
    </source>
</evidence>
<dbReference type="InterPro" id="IPR006062">
    <property type="entry name" value="His_biosynth"/>
</dbReference>
<dbReference type="InterPro" id="IPR011060">
    <property type="entry name" value="RibuloseP-bd_barrel"/>
</dbReference>
<evidence type="ECO:0000256" key="6">
    <source>
        <dbReference type="ARBA" id="ARBA00022605"/>
    </source>
</evidence>
<comment type="subcellular location">
    <subcellularLocation>
        <location evidence="2 9">Cytoplasm</location>
    </subcellularLocation>
</comment>
<evidence type="ECO:0000256" key="4">
    <source>
        <dbReference type="ARBA" id="ARBA00009667"/>
    </source>
</evidence>
<dbReference type="InterPro" id="IPR013785">
    <property type="entry name" value="Aldolase_TIM"/>
</dbReference>